<dbReference type="Pfam" id="PF10143">
    <property type="entry name" value="PhosphMutase"/>
    <property type="match status" value="1"/>
</dbReference>
<dbReference type="Proteomes" id="UP000002457">
    <property type="component" value="Chromosome"/>
</dbReference>
<dbReference type="NCBIfam" id="TIGR02535">
    <property type="entry name" value="hyp_Hser_kinase"/>
    <property type="match status" value="1"/>
</dbReference>
<sequence length="383" mass="41562">MKYLLVLGDGMADEPIPELGNRTPLAYANTPNMDRIAREGRSGQVQTVPDGFEPGSDVANLSILGYHPARFYTGRGPLEAVNMGVDLTDDQIAYRCNLVTIRDGVMQDFSAGHITSAEGAALFKSLQEYLPEVKLVSGVSYRNLLVVDRGRGAEGKAPHDIVGEEIEQYLPHGEDAPLLRACIEKSIEVFADHPVNRDRLARGLPAATMIWPWSGGKRPALIPFQEKYGKKGGMISAVDLLNGIARYADMKVITVPGATGYLDTDYQAKARYAIEALKDLDFLYLHVEAPDEAGHLGSLKEKVKAIERVDEMIGTIMAGFDGVIAVLPDHATPIRLKTHTRGPVPCAVLGKGKDETEVFSEEAAANGSLGMIRGDLFLTELFS</sequence>
<dbReference type="EMBL" id="CP001338">
    <property type="protein sequence ID" value="ACL17320.1"/>
    <property type="molecule type" value="Genomic_DNA"/>
</dbReference>
<dbReference type="EC" id="5.4.2.12" evidence="5"/>
<evidence type="ECO:0000256" key="7">
    <source>
        <dbReference type="ARBA" id="ARBA00023235"/>
    </source>
</evidence>
<dbReference type="KEGG" id="mpl:Mpal_2019"/>
<evidence type="ECO:0000256" key="3">
    <source>
        <dbReference type="ARBA" id="ARBA00004798"/>
    </source>
</evidence>
<keyword evidence="7" id="KW-0413">Isomerase</keyword>
<dbReference type="PIRSF" id="PIRSF006392">
    <property type="entry name" value="IPGAM_arch"/>
    <property type="match status" value="1"/>
</dbReference>
<comment type="catalytic activity">
    <reaction evidence="1">
        <text>(2R)-2-phosphoglycerate = (2R)-3-phosphoglycerate</text>
        <dbReference type="Rhea" id="RHEA:15901"/>
        <dbReference type="ChEBI" id="CHEBI:58272"/>
        <dbReference type="ChEBI" id="CHEBI:58289"/>
        <dbReference type="EC" id="5.4.2.12"/>
    </reaction>
</comment>
<dbReference type="InterPro" id="IPR006124">
    <property type="entry name" value="Metalloenzyme"/>
</dbReference>
<dbReference type="GO" id="GO:0004619">
    <property type="term" value="F:phosphoglycerate mutase activity"/>
    <property type="evidence" value="ECO:0007669"/>
    <property type="project" value="UniProtKB-EC"/>
</dbReference>
<dbReference type="GO" id="GO:0006096">
    <property type="term" value="P:glycolytic process"/>
    <property type="evidence" value="ECO:0007669"/>
    <property type="project" value="UniProtKB-UniPathway"/>
</dbReference>
<dbReference type="PANTHER" id="PTHR31209:SF4">
    <property type="entry name" value="2,3-BISPHOSPHOGLYCERATE-INDEPENDENT PHOSPHOGLYCERATE MUTASE"/>
    <property type="match status" value="1"/>
</dbReference>
<dbReference type="GO" id="GO:0016301">
    <property type="term" value="F:kinase activity"/>
    <property type="evidence" value="ECO:0007669"/>
    <property type="project" value="UniProtKB-KW"/>
</dbReference>
<comment type="similarity">
    <text evidence="4">Belongs to the BPG-independent phosphoglycerate mutase family. A-PGAM subfamily.</text>
</comment>
<evidence type="ECO:0000313" key="9">
    <source>
        <dbReference type="EMBL" id="ACL17320.1"/>
    </source>
</evidence>
<keyword evidence="9" id="KW-0808">Transferase</keyword>
<evidence type="ECO:0000256" key="2">
    <source>
        <dbReference type="ARBA" id="ARBA00002315"/>
    </source>
</evidence>
<accession>B8GDG9</accession>
<dbReference type="AlphaFoldDB" id="B8GDG9"/>
<keyword evidence="9" id="KW-0418">Kinase</keyword>
<comment type="pathway">
    <text evidence="3">Carbohydrate degradation; glycolysis; pyruvate from D-glyceraldehyde 3-phosphate: step 3/5.</text>
</comment>
<evidence type="ECO:0000256" key="5">
    <source>
        <dbReference type="ARBA" id="ARBA00012026"/>
    </source>
</evidence>
<dbReference type="Pfam" id="PF01676">
    <property type="entry name" value="Metalloenzyme"/>
    <property type="match status" value="1"/>
</dbReference>
<comment type="function">
    <text evidence="2">Catalyzes the interconversion of 2-phosphoglycerate and 3-phosphoglycerate.</text>
</comment>
<organism evidence="9 10">
    <name type="scientific">Methanosphaerula palustris (strain ATCC BAA-1556 / DSM 19958 / E1-9c)</name>
    <dbReference type="NCBI Taxonomy" id="521011"/>
    <lineage>
        <taxon>Archaea</taxon>
        <taxon>Methanobacteriati</taxon>
        <taxon>Methanobacteriota</taxon>
        <taxon>Stenosarchaea group</taxon>
        <taxon>Methanomicrobia</taxon>
        <taxon>Methanomicrobiales</taxon>
        <taxon>Methanoregulaceae</taxon>
        <taxon>Methanosphaerula</taxon>
    </lineage>
</organism>
<dbReference type="InterPro" id="IPR023665">
    <property type="entry name" value="ApgAM_prokaryotes"/>
</dbReference>
<dbReference type="UniPathway" id="UPA00109">
    <property type="reaction ID" value="UER00186"/>
</dbReference>
<dbReference type="PANTHER" id="PTHR31209">
    <property type="entry name" value="COFACTOR-INDEPENDENT PHOSPHOGLYCERATE MUTASE"/>
    <property type="match status" value="1"/>
</dbReference>
<dbReference type="CDD" id="cd16011">
    <property type="entry name" value="iPGM_like"/>
    <property type="match status" value="1"/>
</dbReference>
<dbReference type="RefSeq" id="WP_012618639.1">
    <property type="nucleotide sequence ID" value="NC_011832.1"/>
</dbReference>
<protein>
    <recommendedName>
        <fullName evidence="5">phosphoglycerate mutase (2,3-diphosphoglycerate-independent)</fullName>
        <ecNumber evidence="5">5.4.2.12</ecNumber>
    </recommendedName>
</protein>
<dbReference type="Gene3D" id="3.40.720.10">
    <property type="entry name" value="Alkaline Phosphatase, subunit A"/>
    <property type="match status" value="2"/>
</dbReference>
<evidence type="ECO:0000259" key="8">
    <source>
        <dbReference type="Pfam" id="PF01676"/>
    </source>
</evidence>
<evidence type="ECO:0000256" key="6">
    <source>
        <dbReference type="ARBA" id="ARBA00023152"/>
    </source>
</evidence>
<dbReference type="NCBIfam" id="TIGR00306">
    <property type="entry name" value="apgM"/>
    <property type="match status" value="1"/>
</dbReference>
<dbReference type="SUPFAM" id="SSF53649">
    <property type="entry name" value="Alkaline phosphatase-like"/>
    <property type="match status" value="1"/>
</dbReference>
<name>B8GDG9_METPE</name>
<dbReference type="eggNOG" id="arCOG01696">
    <property type="taxonomic scope" value="Archaea"/>
</dbReference>
<evidence type="ECO:0000256" key="4">
    <source>
        <dbReference type="ARBA" id="ARBA00005524"/>
    </source>
</evidence>
<keyword evidence="10" id="KW-1185">Reference proteome</keyword>
<dbReference type="GeneID" id="7272000"/>
<gene>
    <name evidence="9" type="ordered locus">Mpal_2019</name>
</gene>
<feature type="domain" description="Metalloenzyme" evidence="8">
    <location>
        <begin position="1"/>
        <end position="375"/>
    </location>
</feature>
<dbReference type="InterPro" id="IPR017850">
    <property type="entry name" value="Alkaline_phosphatase_core_sf"/>
</dbReference>
<dbReference type="GO" id="GO:0046872">
    <property type="term" value="F:metal ion binding"/>
    <property type="evidence" value="ECO:0007669"/>
    <property type="project" value="InterPro"/>
</dbReference>
<evidence type="ECO:0000313" key="10">
    <source>
        <dbReference type="Proteomes" id="UP000002457"/>
    </source>
</evidence>
<dbReference type="HOGENOM" id="CLU_034906_2_0_2"/>
<dbReference type="STRING" id="521011.Mpal_2019"/>
<reference evidence="9 10" key="1">
    <citation type="journal article" date="2015" name="Genome Announc.">
        <title>Complete Genome Sequence of Methanosphaerula palustris E1-9CT, a Hydrogenotrophic Methanogen Isolated from a Minerotrophic Fen Peatland.</title>
        <authorList>
            <person name="Cadillo-Quiroz H."/>
            <person name="Browne P."/>
            <person name="Kyrpides N."/>
            <person name="Woyke T."/>
            <person name="Goodwin L."/>
            <person name="Detter C."/>
            <person name="Yavitt J.B."/>
            <person name="Zinder S.H."/>
        </authorList>
    </citation>
    <scope>NUCLEOTIDE SEQUENCE [LARGE SCALE GENOMIC DNA]</scope>
    <source>
        <strain evidence="10">ATCC BAA-1556 / DSM 19958 / E1-9c</strain>
    </source>
</reference>
<dbReference type="OrthoDB" id="52918at2157"/>
<evidence type="ECO:0000256" key="1">
    <source>
        <dbReference type="ARBA" id="ARBA00000370"/>
    </source>
</evidence>
<dbReference type="InterPro" id="IPR004456">
    <property type="entry name" value="Pglycerate_mutase_ApgM"/>
</dbReference>
<keyword evidence="6" id="KW-0324">Glycolysis</keyword>
<proteinExistence type="inferred from homology"/>
<dbReference type="NCBIfam" id="NF003242">
    <property type="entry name" value="PRK04200.1"/>
    <property type="match status" value="1"/>
</dbReference>